<dbReference type="GO" id="GO:0005886">
    <property type="term" value="C:plasma membrane"/>
    <property type="evidence" value="ECO:0007669"/>
    <property type="project" value="UniProtKB-SubCell"/>
</dbReference>
<dbReference type="InterPro" id="IPR036890">
    <property type="entry name" value="HATPase_C_sf"/>
</dbReference>
<dbReference type="AlphaFoldDB" id="A0A1A9F3U9"/>
<dbReference type="FunFam" id="3.30.450.20:FF:000127">
    <property type="entry name" value="C4-dicarboxylate transport sensor protein"/>
    <property type="match status" value="1"/>
</dbReference>
<dbReference type="PROSITE" id="PS50113">
    <property type="entry name" value="PAC"/>
    <property type="match status" value="1"/>
</dbReference>
<dbReference type="InterPro" id="IPR013767">
    <property type="entry name" value="PAS_fold"/>
</dbReference>
<dbReference type="Gene3D" id="3.30.450.20">
    <property type="entry name" value="PAS domain"/>
    <property type="match status" value="3"/>
</dbReference>
<dbReference type="EMBL" id="CP015839">
    <property type="protein sequence ID" value="ANG64855.1"/>
    <property type="molecule type" value="Genomic_DNA"/>
</dbReference>
<keyword evidence="9" id="KW-0547">Nucleotide-binding</keyword>
<dbReference type="Pfam" id="PF00512">
    <property type="entry name" value="HisKA"/>
    <property type="match status" value="1"/>
</dbReference>
<feature type="domain" description="PAS" evidence="19">
    <location>
        <begin position="362"/>
        <end position="417"/>
    </location>
</feature>
<dbReference type="Pfam" id="PF02518">
    <property type="entry name" value="HATPase_c"/>
    <property type="match status" value="1"/>
</dbReference>
<evidence type="ECO:0000313" key="21">
    <source>
        <dbReference type="EMBL" id="ANG64855.1"/>
    </source>
</evidence>
<evidence type="ECO:0000259" key="18">
    <source>
        <dbReference type="PROSITE" id="PS50109"/>
    </source>
</evidence>
<dbReference type="SMART" id="SM00091">
    <property type="entry name" value="PAS"/>
    <property type="match status" value="1"/>
</dbReference>
<keyword evidence="6" id="KW-0597">Phosphoprotein</keyword>
<reference evidence="21 22" key="2">
    <citation type="journal article" date="2018" name="Int. J. Syst. Evol. Microbiol.">
        <title>Marinobacterium aestuarii sp. nov., a benzene-degrading marine bacterium isolated from estuary sediment.</title>
        <authorList>
            <person name="Bae S.S."/>
            <person name="Jung J."/>
            <person name="Chung D."/>
            <person name="Baek K."/>
        </authorList>
    </citation>
    <scope>NUCLEOTIDE SEQUENCE [LARGE SCALE GENOMIC DNA]</scope>
    <source>
        <strain evidence="21 22">ST58-10</strain>
    </source>
</reference>
<feature type="transmembrane region" description="Helical" evidence="17">
    <location>
        <begin position="317"/>
        <end position="340"/>
    </location>
</feature>
<dbReference type="SUPFAM" id="SSF55785">
    <property type="entry name" value="PYP-like sensor domain (PAS domain)"/>
    <property type="match status" value="1"/>
</dbReference>
<dbReference type="InterPro" id="IPR035965">
    <property type="entry name" value="PAS-like_dom_sf"/>
</dbReference>
<evidence type="ECO:0000256" key="10">
    <source>
        <dbReference type="ARBA" id="ARBA00022777"/>
    </source>
</evidence>
<organism evidence="21 22">
    <name type="scientific">Marinobacterium aestuarii</name>
    <dbReference type="NCBI Taxonomy" id="1821621"/>
    <lineage>
        <taxon>Bacteria</taxon>
        <taxon>Pseudomonadati</taxon>
        <taxon>Pseudomonadota</taxon>
        <taxon>Gammaproteobacteria</taxon>
        <taxon>Oceanospirillales</taxon>
        <taxon>Oceanospirillaceae</taxon>
        <taxon>Marinobacterium</taxon>
    </lineage>
</organism>
<dbReference type="CDD" id="cd00130">
    <property type="entry name" value="PAS"/>
    <property type="match status" value="1"/>
</dbReference>
<dbReference type="InterPro" id="IPR003661">
    <property type="entry name" value="HisK_dim/P_dom"/>
</dbReference>
<dbReference type="Proteomes" id="UP000078070">
    <property type="component" value="Chromosome"/>
</dbReference>
<dbReference type="InterPro" id="IPR000014">
    <property type="entry name" value="PAS"/>
</dbReference>
<reference evidence="22" key="1">
    <citation type="submission" date="2016-05" db="EMBL/GenBank/DDBJ databases">
        <authorList>
            <person name="Baek K."/>
            <person name="Yang S.-J."/>
        </authorList>
    </citation>
    <scope>NUCLEOTIDE SEQUENCE [LARGE SCALE GENOMIC DNA]</scope>
    <source>
        <strain evidence="22">ST58-10</strain>
    </source>
</reference>
<dbReference type="Pfam" id="PF00989">
    <property type="entry name" value="PAS"/>
    <property type="match status" value="1"/>
</dbReference>
<keyword evidence="12 17" id="KW-1133">Transmembrane helix</keyword>
<dbReference type="KEGG" id="mars:A8C75_21820"/>
<dbReference type="SMART" id="SM00387">
    <property type="entry name" value="HATPase_c"/>
    <property type="match status" value="1"/>
</dbReference>
<dbReference type="Gene3D" id="1.10.287.130">
    <property type="match status" value="1"/>
</dbReference>
<evidence type="ECO:0000256" key="11">
    <source>
        <dbReference type="ARBA" id="ARBA00022840"/>
    </source>
</evidence>
<evidence type="ECO:0000256" key="5">
    <source>
        <dbReference type="ARBA" id="ARBA00022519"/>
    </source>
</evidence>
<accession>A0A1A9F3U9</accession>
<dbReference type="SUPFAM" id="SSF47384">
    <property type="entry name" value="Homodimeric domain of signal transducing histidine kinase"/>
    <property type="match status" value="1"/>
</dbReference>
<comment type="subcellular location">
    <subcellularLocation>
        <location evidence="2">Cell inner membrane</location>
        <topology evidence="2">Multi-pass membrane protein</topology>
    </subcellularLocation>
</comment>
<keyword evidence="22" id="KW-1185">Reference proteome</keyword>
<evidence type="ECO:0000313" key="22">
    <source>
        <dbReference type="Proteomes" id="UP000078070"/>
    </source>
</evidence>
<dbReference type="SMART" id="SM00388">
    <property type="entry name" value="HisKA"/>
    <property type="match status" value="1"/>
</dbReference>
<dbReference type="InterPro" id="IPR036097">
    <property type="entry name" value="HisK_dim/P_sf"/>
</dbReference>
<dbReference type="OrthoDB" id="1931120at2"/>
<evidence type="ECO:0000256" key="9">
    <source>
        <dbReference type="ARBA" id="ARBA00022741"/>
    </source>
</evidence>
<evidence type="ECO:0000256" key="6">
    <source>
        <dbReference type="ARBA" id="ARBA00022553"/>
    </source>
</evidence>
<feature type="domain" description="PAC" evidence="20">
    <location>
        <begin position="436"/>
        <end position="486"/>
    </location>
</feature>
<dbReference type="CDD" id="cd12914">
    <property type="entry name" value="PDC1_DGC_like"/>
    <property type="match status" value="1"/>
</dbReference>
<keyword evidence="13" id="KW-0902">Two-component regulatory system</keyword>
<proteinExistence type="predicted"/>
<dbReference type="PANTHER" id="PTHR43065">
    <property type="entry name" value="SENSOR HISTIDINE KINASE"/>
    <property type="match status" value="1"/>
</dbReference>
<dbReference type="InterPro" id="IPR004358">
    <property type="entry name" value="Sig_transdc_His_kin-like_C"/>
</dbReference>
<dbReference type="SUPFAM" id="SSF103190">
    <property type="entry name" value="Sensory domain-like"/>
    <property type="match status" value="1"/>
</dbReference>
<dbReference type="PANTHER" id="PTHR43065:SF46">
    <property type="entry name" value="C4-DICARBOXYLATE TRANSPORT SENSOR PROTEIN DCTB"/>
    <property type="match status" value="1"/>
</dbReference>
<dbReference type="InterPro" id="IPR005467">
    <property type="entry name" value="His_kinase_dom"/>
</dbReference>
<keyword evidence="14 17" id="KW-0472">Membrane</keyword>
<evidence type="ECO:0000256" key="7">
    <source>
        <dbReference type="ARBA" id="ARBA00022679"/>
    </source>
</evidence>
<dbReference type="EC" id="2.7.13.3" evidence="3"/>
<sequence length="757" mass="84809">MNDTQRASQTSISPVRAQRPVAVILLLLLFLFLMAQVSVLVRQQAIQDAALRSAADMNRYTLSLQQKLDRYKDLPQLLASHSELLNALGHQDGADTRMRANLYLEQVNSTIGTTDAYLMNAAGETIAASNWSQERTFVGQNFSFRPYYRQAMAGHAGRYFALGTTSKKRGYFYSYPVRLAGRIAGVIVVKIDLNDIEGDWNDPLLDILVTDEDGIIVISTRPEWKFRTLRPLTQPDLYRIVDSLRYGVQELTSLDILWRDKGPDGSQLITLVEGSRQGNPSLDGVRTRHYLLQSSPVPNSGLSVAVLASMKPVEQRVFRALLLTAIIYFALLLLVLFVLARNRITQERALFSQRELHALEENDARIRAIIDNTQAGLITLDGQGRVESCNPTAEKLFYYSEEDIRGQYFSKLLAHPDRPVCWQHITTEPDDGTRELHIEATARRADQSLFPIELTIGRMAANGERHFIVTIHDITERKQQETQLQRAQLLLESRVEQRTQDLTLANARLQQEMTQHQQTQNELIQTAKLAVLGQMSAGINHELNQPLTAIRSYADNGRVFLERDRPERALANLEEISQLTERMAKIIHPLKEFARVSSGAPEPVCLKAVRDGAMSILYGQLDRQSVSIHWPVGLERVYVLGDILRLEQVLVNLIGNAMQALEDQPGGRIDIGLEYSDDAVQLSVRDSGPGISPEYLEHLFEPFFTTKKAGQGLGLGLSISHRIVESLGGCLRASNHPDGGACFTLVLRPVSHPTITE</sequence>
<dbReference type="CDD" id="cd00082">
    <property type="entry name" value="HisKA"/>
    <property type="match status" value="1"/>
</dbReference>
<dbReference type="NCBIfam" id="TIGR00229">
    <property type="entry name" value="sensory_box"/>
    <property type="match status" value="1"/>
</dbReference>
<keyword evidence="5" id="KW-0997">Cell inner membrane</keyword>
<dbReference type="GO" id="GO:0006355">
    <property type="term" value="P:regulation of DNA-templated transcription"/>
    <property type="evidence" value="ECO:0007669"/>
    <property type="project" value="InterPro"/>
</dbReference>
<evidence type="ECO:0000256" key="4">
    <source>
        <dbReference type="ARBA" id="ARBA00022475"/>
    </source>
</evidence>
<dbReference type="PROSITE" id="PS50109">
    <property type="entry name" value="HIS_KIN"/>
    <property type="match status" value="1"/>
</dbReference>
<feature type="domain" description="Histidine kinase" evidence="18">
    <location>
        <begin position="538"/>
        <end position="751"/>
    </location>
</feature>
<dbReference type="PRINTS" id="PR00344">
    <property type="entry name" value="BCTRLSENSOR"/>
</dbReference>
<dbReference type="GO" id="GO:0005524">
    <property type="term" value="F:ATP binding"/>
    <property type="evidence" value="ECO:0007669"/>
    <property type="project" value="UniProtKB-KW"/>
</dbReference>
<evidence type="ECO:0000256" key="14">
    <source>
        <dbReference type="ARBA" id="ARBA00023136"/>
    </source>
</evidence>
<dbReference type="GO" id="GO:0000155">
    <property type="term" value="F:phosphorelay sensor kinase activity"/>
    <property type="evidence" value="ECO:0007669"/>
    <property type="project" value="InterPro"/>
</dbReference>
<protein>
    <recommendedName>
        <fullName evidence="15">C4-dicarboxylate transport sensor protein DctB</fullName>
        <ecNumber evidence="3">2.7.13.3</ecNumber>
    </recommendedName>
</protein>
<evidence type="ECO:0000256" key="2">
    <source>
        <dbReference type="ARBA" id="ARBA00004429"/>
    </source>
</evidence>
<dbReference type="RefSeq" id="WP_067386526.1">
    <property type="nucleotide sequence ID" value="NZ_CP015839.1"/>
</dbReference>
<keyword evidence="7" id="KW-0808">Transferase</keyword>
<gene>
    <name evidence="21" type="ORF">A8C75_21820</name>
</gene>
<name>A0A1A9F3U9_9GAMM</name>
<evidence type="ECO:0000259" key="20">
    <source>
        <dbReference type="PROSITE" id="PS50113"/>
    </source>
</evidence>
<evidence type="ECO:0000259" key="19">
    <source>
        <dbReference type="PROSITE" id="PS50112"/>
    </source>
</evidence>
<evidence type="ECO:0000256" key="1">
    <source>
        <dbReference type="ARBA" id="ARBA00000085"/>
    </source>
</evidence>
<dbReference type="STRING" id="1821621.A8C75_21820"/>
<dbReference type="SUPFAM" id="SSF55874">
    <property type="entry name" value="ATPase domain of HSP90 chaperone/DNA topoisomerase II/histidine kinase"/>
    <property type="match status" value="1"/>
</dbReference>
<dbReference type="Gene3D" id="3.30.565.10">
    <property type="entry name" value="Histidine kinase-like ATPase, C-terminal domain"/>
    <property type="match status" value="1"/>
</dbReference>
<keyword evidence="10 21" id="KW-0418">Kinase</keyword>
<dbReference type="FunFam" id="1.10.287.130:FF:000049">
    <property type="entry name" value="C4-dicarboxylate transport sensor protein DctB"/>
    <property type="match status" value="1"/>
</dbReference>
<dbReference type="InterPro" id="IPR000700">
    <property type="entry name" value="PAS-assoc_C"/>
</dbReference>
<dbReference type="InterPro" id="IPR029151">
    <property type="entry name" value="Sensor-like_sf"/>
</dbReference>
<keyword evidence="16" id="KW-0175">Coiled coil</keyword>
<dbReference type="InterPro" id="IPR003594">
    <property type="entry name" value="HATPase_dom"/>
</dbReference>
<evidence type="ECO:0000256" key="16">
    <source>
        <dbReference type="SAM" id="Coils"/>
    </source>
</evidence>
<keyword evidence="4" id="KW-1003">Cell membrane</keyword>
<dbReference type="PROSITE" id="PS50112">
    <property type="entry name" value="PAS"/>
    <property type="match status" value="1"/>
</dbReference>
<feature type="transmembrane region" description="Helical" evidence="17">
    <location>
        <begin position="21"/>
        <end position="41"/>
    </location>
</feature>
<feature type="coiled-coil region" evidence="16">
    <location>
        <begin position="499"/>
        <end position="526"/>
    </location>
</feature>
<evidence type="ECO:0000256" key="15">
    <source>
        <dbReference type="ARBA" id="ARBA00073143"/>
    </source>
</evidence>
<evidence type="ECO:0000256" key="17">
    <source>
        <dbReference type="SAM" id="Phobius"/>
    </source>
</evidence>
<evidence type="ECO:0000256" key="13">
    <source>
        <dbReference type="ARBA" id="ARBA00023012"/>
    </source>
</evidence>
<keyword evidence="8 17" id="KW-0812">Transmembrane</keyword>
<comment type="catalytic activity">
    <reaction evidence="1">
        <text>ATP + protein L-histidine = ADP + protein N-phospho-L-histidine.</text>
        <dbReference type="EC" id="2.7.13.3"/>
    </reaction>
</comment>
<evidence type="ECO:0000256" key="12">
    <source>
        <dbReference type="ARBA" id="ARBA00022989"/>
    </source>
</evidence>
<evidence type="ECO:0000256" key="8">
    <source>
        <dbReference type="ARBA" id="ARBA00022692"/>
    </source>
</evidence>
<evidence type="ECO:0000256" key="3">
    <source>
        <dbReference type="ARBA" id="ARBA00012438"/>
    </source>
</evidence>
<keyword evidence="11" id="KW-0067">ATP-binding</keyword>